<sequence>MLNALQGAEGTISTGQLGDHVRTNTIIVVNSMVGYQASFRFTPLATFLTREPHESLLCTGWNWLPSRHHEEVVQLAENPQVTSSGALDTLAFEIYRRMEFRRYPFTQNQPYGIPLERTQTAILAACDILDTTYTASELLPHCTASNFGILAFGEIGLLLILEIVLSKARSLLLKAHCVLANPDLPE</sequence>
<evidence type="ECO:0000313" key="2">
    <source>
        <dbReference type="Proteomes" id="UP000008909"/>
    </source>
</evidence>
<reference evidence="1" key="1">
    <citation type="journal article" date="2011" name="Genome Biol.">
        <title>The draft genome of the carcinogenic human liver fluke Clonorchis sinensis.</title>
        <authorList>
            <person name="Wang X."/>
            <person name="Chen W."/>
            <person name="Huang Y."/>
            <person name="Sun J."/>
            <person name="Men J."/>
            <person name="Liu H."/>
            <person name="Luo F."/>
            <person name="Guo L."/>
            <person name="Lv X."/>
            <person name="Deng C."/>
            <person name="Zhou C."/>
            <person name="Fan Y."/>
            <person name="Li X."/>
            <person name="Huang L."/>
            <person name="Hu Y."/>
            <person name="Liang C."/>
            <person name="Hu X."/>
            <person name="Xu J."/>
            <person name="Yu X."/>
        </authorList>
    </citation>
    <scope>NUCLEOTIDE SEQUENCE [LARGE SCALE GENOMIC DNA]</scope>
    <source>
        <strain evidence="1">Henan</strain>
    </source>
</reference>
<reference key="2">
    <citation type="submission" date="2011-10" db="EMBL/GenBank/DDBJ databases">
        <title>The genome and transcriptome sequence of Clonorchis sinensis provide insights into the carcinogenic liver fluke.</title>
        <authorList>
            <person name="Wang X."/>
            <person name="Huang Y."/>
            <person name="Chen W."/>
            <person name="Liu H."/>
            <person name="Guo L."/>
            <person name="Chen Y."/>
            <person name="Luo F."/>
            <person name="Zhou W."/>
            <person name="Sun J."/>
            <person name="Mao Q."/>
            <person name="Liang P."/>
            <person name="Zhou C."/>
            <person name="Tian Y."/>
            <person name="Men J."/>
            <person name="Lv X."/>
            <person name="Huang L."/>
            <person name="Zhou J."/>
            <person name="Hu Y."/>
            <person name="Li R."/>
            <person name="Zhang F."/>
            <person name="Lei H."/>
            <person name="Li X."/>
            <person name="Hu X."/>
            <person name="Liang C."/>
            <person name="Xu J."/>
            <person name="Wu Z."/>
            <person name="Yu X."/>
        </authorList>
    </citation>
    <scope>NUCLEOTIDE SEQUENCE</scope>
    <source>
        <strain>Henan</strain>
    </source>
</reference>
<evidence type="ECO:0000313" key="1">
    <source>
        <dbReference type="EMBL" id="GAA47139.1"/>
    </source>
</evidence>
<dbReference type="AlphaFoldDB" id="G7Y2G1"/>
<accession>G7Y2G1</accession>
<protein>
    <submittedName>
        <fullName evidence="1">Uncharacterized protein</fullName>
    </submittedName>
</protein>
<keyword evidence="2" id="KW-1185">Reference proteome</keyword>
<gene>
    <name evidence="1" type="ORF">CLF_100001</name>
</gene>
<name>G7Y2G1_CLOSI</name>
<proteinExistence type="predicted"/>
<dbReference type="Proteomes" id="UP000008909">
    <property type="component" value="Unassembled WGS sequence"/>
</dbReference>
<dbReference type="EMBL" id="DF142828">
    <property type="protein sequence ID" value="GAA47139.1"/>
    <property type="molecule type" value="Genomic_DNA"/>
</dbReference>
<organism evidence="1 2">
    <name type="scientific">Clonorchis sinensis</name>
    <name type="common">Chinese liver fluke</name>
    <dbReference type="NCBI Taxonomy" id="79923"/>
    <lineage>
        <taxon>Eukaryota</taxon>
        <taxon>Metazoa</taxon>
        <taxon>Spiralia</taxon>
        <taxon>Lophotrochozoa</taxon>
        <taxon>Platyhelminthes</taxon>
        <taxon>Trematoda</taxon>
        <taxon>Digenea</taxon>
        <taxon>Opisthorchiida</taxon>
        <taxon>Opisthorchiata</taxon>
        <taxon>Opisthorchiidae</taxon>
        <taxon>Clonorchis</taxon>
    </lineage>
</organism>